<keyword evidence="4" id="KW-1185">Reference proteome</keyword>
<dbReference type="Pfam" id="PF00106">
    <property type="entry name" value="adh_short"/>
    <property type="match status" value="1"/>
</dbReference>
<evidence type="ECO:0000313" key="4">
    <source>
        <dbReference type="Proteomes" id="UP000331127"/>
    </source>
</evidence>
<dbReference type="Proteomes" id="UP000331127">
    <property type="component" value="Unassembled WGS sequence"/>
</dbReference>
<accession>A0A5M3X580</accession>
<comment type="similarity">
    <text evidence="1">Belongs to the short-chain dehydrogenases/reductases (SDR) family.</text>
</comment>
<dbReference type="PANTHER" id="PTHR24320">
    <property type="entry name" value="RETINOL DEHYDROGENASE"/>
    <property type="match status" value="1"/>
</dbReference>
<dbReference type="Gene3D" id="3.40.50.720">
    <property type="entry name" value="NAD(P)-binding Rossmann-like Domain"/>
    <property type="match status" value="1"/>
</dbReference>
<dbReference type="SUPFAM" id="SSF51735">
    <property type="entry name" value="NAD(P)-binding Rossmann-fold domains"/>
    <property type="match status" value="1"/>
</dbReference>
<dbReference type="InterPro" id="IPR002347">
    <property type="entry name" value="SDR_fam"/>
</dbReference>
<dbReference type="AlphaFoldDB" id="A0A5M3X580"/>
<organism evidence="3 4">
    <name type="scientific">Acrocarpospora macrocephala</name>
    <dbReference type="NCBI Taxonomy" id="150177"/>
    <lineage>
        <taxon>Bacteria</taxon>
        <taxon>Bacillati</taxon>
        <taxon>Actinomycetota</taxon>
        <taxon>Actinomycetes</taxon>
        <taxon>Streptosporangiales</taxon>
        <taxon>Streptosporangiaceae</taxon>
        <taxon>Acrocarpospora</taxon>
    </lineage>
</organism>
<proteinExistence type="inferred from homology"/>
<comment type="caution">
    <text evidence="3">The sequence shown here is derived from an EMBL/GenBank/DDBJ whole genome shotgun (WGS) entry which is preliminary data.</text>
</comment>
<name>A0A5M3X580_9ACTN</name>
<evidence type="ECO:0000256" key="1">
    <source>
        <dbReference type="ARBA" id="ARBA00006484"/>
    </source>
</evidence>
<gene>
    <name evidence="3" type="ORF">Amac_098280</name>
</gene>
<dbReference type="InterPro" id="IPR036291">
    <property type="entry name" value="NAD(P)-bd_dom_sf"/>
</dbReference>
<dbReference type="PRINTS" id="PR00081">
    <property type="entry name" value="GDHRDH"/>
</dbReference>
<reference evidence="3 4" key="1">
    <citation type="submission" date="2019-10" db="EMBL/GenBank/DDBJ databases">
        <title>Whole genome shotgun sequence of Acrocarpospora macrocephala NBRC 16266.</title>
        <authorList>
            <person name="Ichikawa N."/>
            <person name="Kimura A."/>
            <person name="Kitahashi Y."/>
            <person name="Komaki H."/>
            <person name="Oguchi A."/>
        </authorList>
    </citation>
    <scope>NUCLEOTIDE SEQUENCE [LARGE SCALE GENOMIC DNA]</scope>
    <source>
        <strain evidence="3 4">NBRC 16266</strain>
    </source>
</reference>
<dbReference type="GO" id="GO:0016491">
    <property type="term" value="F:oxidoreductase activity"/>
    <property type="evidence" value="ECO:0007669"/>
    <property type="project" value="UniProtKB-KW"/>
</dbReference>
<evidence type="ECO:0000313" key="3">
    <source>
        <dbReference type="EMBL" id="GES16230.1"/>
    </source>
</evidence>
<dbReference type="OrthoDB" id="3237043at2"/>
<dbReference type="RefSeq" id="WP_155361274.1">
    <property type="nucleotide sequence ID" value="NZ_BAAAHL010000004.1"/>
</dbReference>
<keyword evidence="2" id="KW-0560">Oxidoreductase</keyword>
<protein>
    <submittedName>
        <fullName evidence="3">Retinol dehydrogenase</fullName>
    </submittedName>
</protein>
<dbReference type="EMBL" id="BLAE01000095">
    <property type="protein sequence ID" value="GES16230.1"/>
    <property type="molecule type" value="Genomic_DNA"/>
</dbReference>
<dbReference type="PANTHER" id="PTHR24320:SF148">
    <property type="entry name" value="NAD(P)-BINDING ROSSMANN-FOLD SUPERFAMILY PROTEIN"/>
    <property type="match status" value="1"/>
</dbReference>
<evidence type="ECO:0000256" key="2">
    <source>
        <dbReference type="ARBA" id="ARBA00023002"/>
    </source>
</evidence>
<sequence length="308" mass="33416">MSAARVPVDLHDRTAFVTGGTGGMGRVITTELARAGAHVVTTSRDHDRGQMLQRQVAREIGADRVEVLTGDLTSRADLHRLAAEFTARHDRLHLLVNNAGAHYRERLLTADGVEAHLAVNHLAGFTLTYLLERHLLAAGNARVVNVVSATMSDARPVPLFGRPQPVPLDLSRVTDVRDLNPADGYVPFAAYARAKLLATICGYEFAERWHDVGITVNAVHPGIVSTGIIDDLVPAILAPFRSLIHQRLLTPEQGAEAALRLATAPDLAGITGRYYVRDRETRSPDVSYDAATRAAAWKLSLIWANAVV</sequence>